<protein>
    <submittedName>
        <fullName evidence="1">Uncharacterized protein</fullName>
    </submittedName>
</protein>
<evidence type="ECO:0000313" key="1">
    <source>
        <dbReference type="EMBL" id="CAH1601242.1"/>
    </source>
</evidence>
<comment type="caution">
    <text evidence="1">The sequence shown here is derived from an EMBL/GenBank/DDBJ whole genome shotgun (WGS) entry which is preliminary data.</text>
</comment>
<organism evidence="1 2">
    <name type="scientific">Vibrio jasicida</name>
    <dbReference type="NCBI Taxonomy" id="766224"/>
    <lineage>
        <taxon>Bacteria</taxon>
        <taxon>Pseudomonadati</taxon>
        <taxon>Pseudomonadota</taxon>
        <taxon>Gammaproteobacteria</taxon>
        <taxon>Vibrionales</taxon>
        <taxon>Vibrionaceae</taxon>
        <taxon>Vibrio</taxon>
    </lineage>
</organism>
<sequence length="76" mass="9047">MMALFFTLLKKKRELISFASKYYYKAYLEGRNAKTKSSGADFSHVSVFYFCNSERGTIWRFSKHAYGGKPRLRRRF</sequence>
<dbReference type="AlphaFoldDB" id="A0AAU9QST9"/>
<dbReference type="Proteomes" id="UP001295462">
    <property type="component" value="Unassembled WGS sequence"/>
</dbReference>
<reference evidence="1" key="1">
    <citation type="submission" date="2022-01" db="EMBL/GenBank/DDBJ databases">
        <authorList>
            <person name="Lagorce A."/>
        </authorList>
    </citation>
    <scope>NUCLEOTIDE SEQUENCE</scope>
    <source>
        <strain evidence="1">Th15_F1_A12</strain>
    </source>
</reference>
<gene>
    <name evidence="1" type="ORF">THF1A12_480004</name>
</gene>
<evidence type="ECO:0000313" key="2">
    <source>
        <dbReference type="Proteomes" id="UP001295462"/>
    </source>
</evidence>
<accession>A0AAU9QST9</accession>
<dbReference type="EMBL" id="CAKMUD010000103">
    <property type="protein sequence ID" value="CAH1601242.1"/>
    <property type="molecule type" value="Genomic_DNA"/>
</dbReference>
<proteinExistence type="predicted"/>
<name>A0AAU9QST9_9VIBR</name>